<evidence type="ECO:0000313" key="2">
    <source>
        <dbReference type="EMBL" id="OPA80551.1"/>
    </source>
</evidence>
<keyword evidence="3" id="KW-1185">Reference proteome</keyword>
<organism evidence="2 3">
    <name type="scientific">Paenibacillus selenitireducens</name>
    <dbReference type="NCBI Taxonomy" id="1324314"/>
    <lineage>
        <taxon>Bacteria</taxon>
        <taxon>Bacillati</taxon>
        <taxon>Bacillota</taxon>
        <taxon>Bacilli</taxon>
        <taxon>Bacillales</taxon>
        <taxon>Paenibacillaceae</taxon>
        <taxon>Paenibacillus</taxon>
    </lineage>
</organism>
<comment type="caution">
    <text evidence="2">The sequence shown here is derived from an EMBL/GenBank/DDBJ whole genome shotgun (WGS) entry which is preliminary data.</text>
</comment>
<accession>A0A1T2XL00</accession>
<protein>
    <submittedName>
        <fullName evidence="2">Uncharacterized protein</fullName>
    </submittedName>
</protein>
<feature type="compositionally biased region" description="Basic residues" evidence="1">
    <location>
        <begin position="1"/>
        <end position="12"/>
    </location>
</feature>
<dbReference type="RefSeq" id="WP_078497895.1">
    <property type="nucleotide sequence ID" value="NZ_MSZX01000002.1"/>
</dbReference>
<sequence length="97" mass="11254">MGATKAKKLREKRIREGKYDPTNQRGSWNGILPIERTTPTRQEAQLKLHKKHKQKWNQSHAGDDSIFLLPRLLYLKMSCPMSANLYFPMFSIGATRP</sequence>
<dbReference type="AlphaFoldDB" id="A0A1T2XL00"/>
<name>A0A1T2XL00_9BACL</name>
<evidence type="ECO:0000313" key="3">
    <source>
        <dbReference type="Proteomes" id="UP000190188"/>
    </source>
</evidence>
<dbReference type="Proteomes" id="UP000190188">
    <property type="component" value="Unassembled WGS sequence"/>
</dbReference>
<dbReference type="OrthoDB" id="2365803at2"/>
<gene>
    <name evidence="2" type="ORF">BVG16_07445</name>
</gene>
<dbReference type="EMBL" id="MSZX01000002">
    <property type="protein sequence ID" value="OPA80551.1"/>
    <property type="molecule type" value="Genomic_DNA"/>
</dbReference>
<feature type="region of interest" description="Disordered" evidence="1">
    <location>
        <begin position="1"/>
        <end position="31"/>
    </location>
</feature>
<evidence type="ECO:0000256" key="1">
    <source>
        <dbReference type="SAM" id="MobiDB-lite"/>
    </source>
</evidence>
<proteinExistence type="predicted"/>
<reference evidence="2 3" key="1">
    <citation type="submission" date="2017-01" db="EMBL/GenBank/DDBJ databases">
        <title>Genome analysis of Paenibacillus selenitrireducens ES3-24.</title>
        <authorList>
            <person name="Xu D."/>
            <person name="Yao R."/>
            <person name="Zheng S."/>
        </authorList>
    </citation>
    <scope>NUCLEOTIDE SEQUENCE [LARGE SCALE GENOMIC DNA]</scope>
    <source>
        <strain evidence="2 3">ES3-24</strain>
    </source>
</reference>